<feature type="region of interest" description="Disordered" evidence="2">
    <location>
        <begin position="203"/>
        <end position="282"/>
    </location>
</feature>
<dbReference type="Gene3D" id="2.40.260.10">
    <property type="entry name" value="Sortase"/>
    <property type="match status" value="1"/>
</dbReference>
<dbReference type="Proteomes" id="UP000611554">
    <property type="component" value="Unassembled WGS sequence"/>
</dbReference>
<dbReference type="InterPro" id="IPR023365">
    <property type="entry name" value="Sortase_dom-sf"/>
</dbReference>
<organism evidence="3 4">
    <name type="scientific">Streptosporangium pseudovulgare</name>
    <dbReference type="NCBI Taxonomy" id="35765"/>
    <lineage>
        <taxon>Bacteria</taxon>
        <taxon>Bacillati</taxon>
        <taxon>Actinomycetota</taxon>
        <taxon>Actinomycetes</taxon>
        <taxon>Streptosporangiales</taxon>
        <taxon>Streptosporangiaceae</taxon>
        <taxon>Streptosporangium</taxon>
    </lineage>
</organism>
<evidence type="ECO:0000313" key="3">
    <source>
        <dbReference type="EMBL" id="GGQ24821.1"/>
    </source>
</evidence>
<dbReference type="Pfam" id="PF04203">
    <property type="entry name" value="Sortase"/>
    <property type="match status" value="1"/>
</dbReference>
<keyword evidence="1" id="KW-0378">Hydrolase</keyword>
<feature type="compositionally biased region" description="Basic and acidic residues" evidence="2">
    <location>
        <begin position="243"/>
        <end position="252"/>
    </location>
</feature>
<evidence type="ECO:0000256" key="2">
    <source>
        <dbReference type="SAM" id="MobiDB-lite"/>
    </source>
</evidence>
<proteinExistence type="predicted"/>
<evidence type="ECO:0000256" key="1">
    <source>
        <dbReference type="ARBA" id="ARBA00022801"/>
    </source>
</evidence>
<evidence type="ECO:0000313" key="4">
    <source>
        <dbReference type="Proteomes" id="UP000611554"/>
    </source>
</evidence>
<feature type="compositionally biased region" description="Basic and acidic residues" evidence="2">
    <location>
        <begin position="213"/>
        <end position="233"/>
    </location>
</feature>
<dbReference type="SUPFAM" id="SSF63817">
    <property type="entry name" value="Sortase"/>
    <property type="match status" value="1"/>
</dbReference>
<dbReference type="NCBIfam" id="NF033747">
    <property type="entry name" value="class_E_sortase"/>
    <property type="match status" value="1"/>
</dbReference>
<dbReference type="CDD" id="cd05830">
    <property type="entry name" value="Sortase_E"/>
    <property type="match status" value="1"/>
</dbReference>
<dbReference type="EMBL" id="BMQJ01000020">
    <property type="protein sequence ID" value="GGQ24821.1"/>
    <property type="molecule type" value="Genomic_DNA"/>
</dbReference>
<reference evidence="4" key="1">
    <citation type="journal article" date="2019" name="Int. J. Syst. Evol. Microbiol.">
        <title>The Global Catalogue of Microorganisms (GCM) 10K type strain sequencing project: providing services to taxonomists for standard genome sequencing and annotation.</title>
        <authorList>
            <consortium name="The Broad Institute Genomics Platform"/>
            <consortium name="The Broad Institute Genome Sequencing Center for Infectious Disease"/>
            <person name="Wu L."/>
            <person name="Ma J."/>
        </authorList>
    </citation>
    <scope>NUCLEOTIDE SEQUENCE [LARGE SCALE GENOMIC DNA]</scope>
    <source>
        <strain evidence="4">JCM 3115</strain>
    </source>
</reference>
<dbReference type="InterPro" id="IPR042003">
    <property type="entry name" value="Sortase_E"/>
</dbReference>
<protein>
    <recommendedName>
        <fullName evidence="5">Class E sortase</fullName>
    </recommendedName>
</protein>
<dbReference type="InterPro" id="IPR053465">
    <property type="entry name" value="Sortase_Class_E"/>
</dbReference>
<keyword evidence="4" id="KW-1185">Reference proteome</keyword>
<dbReference type="InterPro" id="IPR005754">
    <property type="entry name" value="Sortase"/>
</dbReference>
<comment type="caution">
    <text evidence="3">The sequence shown here is derived from an EMBL/GenBank/DDBJ whole genome shotgun (WGS) entry which is preliminary data.</text>
</comment>
<sequence>MRAALRALGETGITLGAVLLLFCAYLVWGTGSYTGEQQTLLRRQLVEARKNIVRTGRLGEVEVGGALAMLRIPRLGDLYRYAVVEGVGWEQLRMGPGHYPGSALPGKVGNFVISGHRTTYAAPFNRLDELRRGDYIVVDARDARYTYRVTGKRVVDPTDIDVIAPNPAHPDRRPTRALITLSTCHPEYSAAQRLVVTGELEGRRDHRPWRAGRKQEPSRADRKPEPPRADRPPDGPAAGTGVKGDHAADGHSTDGPAGGHSTDGPADGRPAHGPAGGHDTSG</sequence>
<gene>
    <name evidence="3" type="ORF">GCM10010140_63880</name>
</gene>
<dbReference type="RefSeq" id="WP_189250145.1">
    <property type="nucleotide sequence ID" value="NZ_BMQJ01000020.1"/>
</dbReference>
<evidence type="ECO:0008006" key="5">
    <source>
        <dbReference type="Google" id="ProtNLM"/>
    </source>
</evidence>
<dbReference type="NCBIfam" id="TIGR01076">
    <property type="entry name" value="sortase_fam"/>
    <property type="match status" value="1"/>
</dbReference>
<name>A0ABQ2RD38_9ACTN</name>
<accession>A0ABQ2RD38</accession>